<dbReference type="Proteomes" id="UP001589702">
    <property type="component" value="Unassembled WGS sequence"/>
</dbReference>
<name>A0ABV5XVF2_ARTRM</name>
<keyword evidence="3" id="KW-1185">Reference proteome</keyword>
<protein>
    <submittedName>
        <fullName evidence="2">Uncharacterized protein</fullName>
    </submittedName>
</protein>
<feature type="transmembrane region" description="Helical" evidence="1">
    <location>
        <begin position="46"/>
        <end position="69"/>
    </location>
</feature>
<comment type="caution">
    <text evidence="2">The sequence shown here is derived from an EMBL/GenBank/DDBJ whole genome shotgun (WGS) entry which is preliminary data.</text>
</comment>
<gene>
    <name evidence="2" type="ORF">ACFFP1_04115</name>
</gene>
<evidence type="ECO:0000313" key="3">
    <source>
        <dbReference type="Proteomes" id="UP001589702"/>
    </source>
</evidence>
<dbReference type="EMBL" id="JBHMBC010000007">
    <property type="protein sequence ID" value="MFB9818682.1"/>
    <property type="molecule type" value="Genomic_DNA"/>
</dbReference>
<keyword evidence="1" id="KW-0812">Transmembrane</keyword>
<dbReference type="RefSeq" id="WP_234748998.1">
    <property type="nucleotide sequence ID" value="NZ_BAAAWN010000001.1"/>
</dbReference>
<feature type="transmembrane region" description="Helical" evidence="1">
    <location>
        <begin position="20"/>
        <end position="40"/>
    </location>
</feature>
<evidence type="ECO:0000313" key="2">
    <source>
        <dbReference type="EMBL" id="MFB9818682.1"/>
    </source>
</evidence>
<sequence>MRANEQNLNPAPRGRLEKAYESNIGILPAIVIFVVGFFPLRQVLGFWAAIAIVFLLGIASMRIIGLLVAPSIRRRTALDADQGLFECQLREKDSKSAPGSDRSPQVCWALAVKIS</sequence>
<reference evidence="2 3" key="1">
    <citation type="submission" date="2024-09" db="EMBL/GenBank/DDBJ databases">
        <authorList>
            <person name="Sun Q."/>
            <person name="Mori K."/>
        </authorList>
    </citation>
    <scope>NUCLEOTIDE SEQUENCE [LARGE SCALE GENOMIC DNA]</scope>
    <source>
        <strain evidence="2 3">JCM 1334</strain>
    </source>
</reference>
<organism evidence="2 3">
    <name type="scientific">Arthrobacter ramosus</name>
    <dbReference type="NCBI Taxonomy" id="1672"/>
    <lineage>
        <taxon>Bacteria</taxon>
        <taxon>Bacillati</taxon>
        <taxon>Actinomycetota</taxon>
        <taxon>Actinomycetes</taxon>
        <taxon>Micrococcales</taxon>
        <taxon>Micrococcaceae</taxon>
        <taxon>Arthrobacter</taxon>
    </lineage>
</organism>
<keyword evidence="1" id="KW-1133">Transmembrane helix</keyword>
<accession>A0ABV5XVF2</accession>
<evidence type="ECO:0000256" key="1">
    <source>
        <dbReference type="SAM" id="Phobius"/>
    </source>
</evidence>
<keyword evidence="1" id="KW-0472">Membrane</keyword>
<proteinExistence type="predicted"/>